<reference evidence="8" key="1">
    <citation type="journal article" date="2023" name="Mol. Phylogenet. Evol.">
        <title>Genome-scale phylogeny and comparative genomics of the fungal order Sordariales.</title>
        <authorList>
            <person name="Hensen N."/>
            <person name="Bonometti L."/>
            <person name="Westerberg I."/>
            <person name="Brannstrom I.O."/>
            <person name="Guillou S."/>
            <person name="Cros-Aarteil S."/>
            <person name="Calhoun S."/>
            <person name="Haridas S."/>
            <person name="Kuo A."/>
            <person name="Mondo S."/>
            <person name="Pangilinan J."/>
            <person name="Riley R."/>
            <person name="LaButti K."/>
            <person name="Andreopoulos B."/>
            <person name="Lipzen A."/>
            <person name="Chen C."/>
            <person name="Yan M."/>
            <person name="Daum C."/>
            <person name="Ng V."/>
            <person name="Clum A."/>
            <person name="Steindorff A."/>
            <person name="Ohm R.A."/>
            <person name="Martin F."/>
            <person name="Silar P."/>
            <person name="Natvig D.O."/>
            <person name="Lalanne C."/>
            <person name="Gautier V."/>
            <person name="Ament-Velasquez S.L."/>
            <person name="Kruys A."/>
            <person name="Hutchinson M.I."/>
            <person name="Powell A.J."/>
            <person name="Barry K."/>
            <person name="Miller A.N."/>
            <person name="Grigoriev I.V."/>
            <person name="Debuchy R."/>
            <person name="Gladieux P."/>
            <person name="Hiltunen Thoren M."/>
            <person name="Johannesson H."/>
        </authorList>
    </citation>
    <scope>NUCLEOTIDE SEQUENCE</scope>
    <source>
        <strain evidence="8">CBS 118394</strain>
    </source>
</reference>
<dbReference type="InterPro" id="IPR029021">
    <property type="entry name" value="Prot-tyrosine_phosphatase-like"/>
</dbReference>
<feature type="domain" description="Tyrosine-protein phosphatase" evidence="6">
    <location>
        <begin position="62"/>
        <end position="245"/>
    </location>
</feature>
<evidence type="ECO:0000256" key="5">
    <source>
        <dbReference type="SAM" id="MobiDB-lite"/>
    </source>
</evidence>
<dbReference type="InterPro" id="IPR020422">
    <property type="entry name" value="TYR_PHOSPHATASE_DUAL_dom"/>
</dbReference>
<dbReference type="AlphaFoldDB" id="A0AAE0ITW3"/>
<dbReference type="Proteomes" id="UP001283341">
    <property type="component" value="Unassembled WGS sequence"/>
</dbReference>
<dbReference type="SMART" id="SM00195">
    <property type="entry name" value="DSPc"/>
    <property type="match status" value="1"/>
</dbReference>
<reference evidence="8" key="2">
    <citation type="submission" date="2023-06" db="EMBL/GenBank/DDBJ databases">
        <authorList>
            <consortium name="Lawrence Berkeley National Laboratory"/>
            <person name="Haridas S."/>
            <person name="Hensen N."/>
            <person name="Bonometti L."/>
            <person name="Westerberg I."/>
            <person name="Brannstrom I.O."/>
            <person name="Guillou S."/>
            <person name="Cros-Aarteil S."/>
            <person name="Calhoun S."/>
            <person name="Kuo A."/>
            <person name="Mondo S."/>
            <person name="Pangilinan J."/>
            <person name="Riley R."/>
            <person name="Labutti K."/>
            <person name="Andreopoulos B."/>
            <person name="Lipzen A."/>
            <person name="Chen C."/>
            <person name="Yanf M."/>
            <person name="Daum C."/>
            <person name="Ng V."/>
            <person name="Clum A."/>
            <person name="Steindorff A."/>
            <person name="Ohm R."/>
            <person name="Martin F."/>
            <person name="Silar P."/>
            <person name="Natvig D."/>
            <person name="Lalanne C."/>
            <person name="Gautier V."/>
            <person name="Ament-Velasquez S.L."/>
            <person name="Kruys A."/>
            <person name="Hutchinson M.I."/>
            <person name="Powell A.J."/>
            <person name="Barry K."/>
            <person name="Miller A.N."/>
            <person name="Grigoriev I.V."/>
            <person name="Debuchy R."/>
            <person name="Gladieux P."/>
            <person name="Thoren M.H."/>
            <person name="Johannesson H."/>
        </authorList>
    </citation>
    <scope>NUCLEOTIDE SEQUENCE</scope>
    <source>
        <strain evidence="8">CBS 118394</strain>
    </source>
</reference>
<dbReference type="PANTHER" id="PTHR45848:SF4">
    <property type="entry name" value="DUAL SPECIFICITY PROTEIN PHOSPHATASE 12"/>
    <property type="match status" value="1"/>
</dbReference>
<evidence type="ECO:0000259" key="6">
    <source>
        <dbReference type="PROSITE" id="PS50054"/>
    </source>
</evidence>
<sequence>MSLHPNYQHYRSNSNTSNRDYRDRDSRSRSRSRSRDPPRSPSTRFHDDDDRNSRDEKHQPPSISEITPHLYLGDFPSSISIPTLMSCGITAMVSLSSRFSNEWDRPANRMLVPEVDHLYVKCLDTPDQDILAFLEEICDFIDRHVDSQPDVLKMDLKSMDDAQLEMLEKQLSGGHQSVGGTDGKVLVHCSQGVSRSGAVVVGYLMRKEKKGVRAALAEVRMRRSKVDPREEFLEQLEIWGRCGYHVWEREFGSTTGKKKPKAEYKRWLEHHHGGKVF</sequence>
<protein>
    <recommendedName>
        <fullName evidence="2">protein-tyrosine-phosphatase</fullName>
        <ecNumber evidence="2">3.1.3.48</ecNumber>
    </recommendedName>
</protein>
<name>A0AAE0ITW3_9PEZI</name>
<keyword evidence="9" id="KW-1185">Reference proteome</keyword>
<evidence type="ECO:0000256" key="2">
    <source>
        <dbReference type="ARBA" id="ARBA00013064"/>
    </source>
</evidence>
<dbReference type="InterPro" id="IPR016130">
    <property type="entry name" value="Tyr_Pase_AS"/>
</dbReference>
<organism evidence="8 9">
    <name type="scientific">Apodospora peruviana</name>
    <dbReference type="NCBI Taxonomy" id="516989"/>
    <lineage>
        <taxon>Eukaryota</taxon>
        <taxon>Fungi</taxon>
        <taxon>Dikarya</taxon>
        <taxon>Ascomycota</taxon>
        <taxon>Pezizomycotina</taxon>
        <taxon>Sordariomycetes</taxon>
        <taxon>Sordariomycetidae</taxon>
        <taxon>Sordariales</taxon>
        <taxon>Lasiosphaeriaceae</taxon>
        <taxon>Apodospora</taxon>
    </lineage>
</organism>
<dbReference type="EMBL" id="JAUEDM010000001">
    <property type="protein sequence ID" value="KAK3331211.1"/>
    <property type="molecule type" value="Genomic_DNA"/>
</dbReference>
<evidence type="ECO:0000256" key="1">
    <source>
        <dbReference type="ARBA" id="ARBA00008601"/>
    </source>
</evidence>
<dbReference type="Pfam" id="PF00782">
    <property type="entry name" value="DSPc"/>
    <property type="match status" value="1"/>
</dbReference>
<evidence type="ECO:0000313" key="9">
    <source>
        <dbReference type="Proteomes" id="UP001283341"/>
    </source>
</evidence>
<dbReference type="InterPro" id="IPR000340">
    <property type="entry name" value="Dual-sp_phosphatase_cat-dom"/>
</dbReference>
<keyword evidence="4" id="KW-0904">Protein phosphatase</keyword>
<comment type="caution">
    <text evidence="8">The sequence shown here is derived from an EMBL/GenBank/DDBJ whole genome shotgun (WGS) entry which is preliminary data.</text>
</comment>
<evidence type="ECO:0000313" key="8">
    <source>
        <dbReference type="EMBL" id="KAK3331211.1"/>
    </source>
</evidence>
<dbReference type="CDD" id="cd14498">
    <property type="entry name" value="DSP"/>
    <property type="match status" value="1"/>
</dbReference>
<keyword evidence="3" id="KW-0378">Hydrolase</keyword>
<evidence type="ECO:0000256" key="3">
    <source>
        <dbReference type="ARBA" id="ARBA00022801"/>
    </source>
</evidence>
<dbReference type="GO" id="GO:0004725">
    <property type="term" value="F:protein tyrosine phosphatase activity"/>
    <property type="evidence" value="ECO:0007669"/>
    <property type="project" value="UniProtKB-EC"/>
</dbReference>
<dbReference type="InterPro" id="IPR000387">
    <property type="entry name" value="Tyr_Pase_dom"/>
</dbReference>
<dbReference type="Gene3D" id="3.90.190.10">
    <property type="entry name" value="Protein tyrosine phosphatase superfamily"/>
    <property type="match status" value="1"/>
</dbReference>
<accession>A0AAE0ITW3</accession>
<feature type="compositionally biased region" description="Basic and acidic residues" evidence="5">
    <location>
        <begin position="19"/>
        <end position="59"/>
    </location>
</feature>
<feature type="region of interest" description="Disordered" evidence="5">
    <location>
        <begin position="1"/>
        <end position="69"/>
    </location>
</feature>
<dbReference type="PROSITE" id="PS50054">
    <property type="entry name" value="TYR_PHOSPHATASE_DUAL"/>
    <property type="match status" value="1"/>
</dbReference>
<dbReference type="EC" id="3.1.3.48" evidence="2"/>
<dbReference type="PROSITE" id="PS50056">
    <property type="entry name" value="TYR_PHOSPHATASE_2"/>
    <property type="match status" value="1"/>
</dbReference>
<feature type="domain" description="Tyrosine specific protein phosphatases" evidence="7">
    <location>
        <begin position="161"/>
        <end position="223"/>
    </location>
</feature>
<dbReference type="PROSITE" id="PS00383">
    <property type="entry name" value="TYR_PHOSPHATASE_1"/>
    <property type="match status" value="1"/>
</dbReference>
<comment type="similarity">
    <text evidence="1">Belongs to the protein-tyrosine phosphatase family. Non-receptor class dual specificity subfamily.</text>
</comment>
<evidence type="ECO:0000259" key="7">
    <source>
        <dbReference type="PROSITE" id="PS50056"/>
    </source>
</evidence>
<proteinExistence type="inferred from homology"/>
<dbReference type="PANTHER" id="PTHR45848">
    <property type="entry name" value="DUAL SPECIFICITY PROTEIN PHOSPHATASE 12 FAMILY MEMBER"/>
    <property type="match status" value="1"/>
</dbReference>
<gene>
    <name evidence="8" type="ORF">B0H66DRAFT_546102</name>
</gene>
<dbReference type="SUPFAM" id="SSF52799">
    <property type="entry name" value="(Phosphotyrosine protein) phosphatases II"/>
    <property type="match status" value="1"/>
</dbReference>
<evidence type="ECO:0000256" key="4">
    <source>
        <dbReference type="ARBA" id="ARBA00022912"/>
    </source>
</evidence>
<dbReference type="GO" id="GO:0008138">
    <property type="term" value="F:protein tyrosine/serine/threonine phosphatase activity"/>
    <property type="evidence" value="ECO:0007669"/>
    <property type="project" value="TreeGrafter"/>
</dbReference>